<dbReference type="SMART" id="SM00347">
    <property type="entry name" value="HTH_MARR"/>
    <property type="match status" value="1"/>
</dbReference>
<dbReference type="InterPro" id="IPR039422">
    <property type="entry name" value="MarR/SlyA-like"/>
</dbReference>
<dbReference type="InterPro" id="IPR023187">
    <property type="entry name" value="Tscrpt_reg_MarR-type_CS"/>
</dbReference>
<proteinExistence type="predicted"/>
<dbReference type="Gene3D" id="1.10.10.10">
    <property type="entry name" value="Winged helix-like DNA-binding domain superfamily/Winged helix DNA-binding domain"/>
    <property type="match status" value="1"/>
</dbReference>
<keyword evidence="6" id="KW-1185">Reference proteome</keyword>
<dbReference type="PROSITE" id="PS50995">
    <property type="entry name" value="HTH_MARR_2"/>
    <property type="match status" value="1"/>
</dbReference>
<dbReference type="InterPro" id="IPR036388">
    <property type="entry name" value="WH-like_DNA-bd_sf"/>
</dbReference>
<gene>
    <name evidence="5" type="ORF">ACFQ5X_47930</name>
</gene>
<dbReference type="Proteomes" id="UP001597058">
    <property type="component" value="Unassembled WGS sequence"/>
</dbReference>
<keyword evidence="3" id="KW-0804">Transcription</keyword>
<organism evidence="5 6">
    <name type="scientific">Streptomyces kaempferi</name>
    <dbReference type="NCBI Taxonomy" id="333725"/>
    <lineage>
        <taxon>Bacteria</taxon>
        <taxon>Bacillati</taxon>
        <taxon>Actinomycetota</taxon>
        <taxon>Actinomycetes</taxon>
        <taxon>Kitasatosporales</taxon>
        <taxon>Streptomycetaceae</taxon>
        <taxon>Streptomyces</taxon>
    </lineage>
</organism>
<evidence type="ECO:0000256" key="1">
    <source>
        <dbReference type="ARBA" id="ARBA00023015"/>
    </source>
</evidence>
<evidence type="ECO:0000256" key="2">
    <source>
        <dbReference type="ARBA" id="ARBA00023125"/>
    </source>
</evidence>
<dbReference type="EMBL" id="JBHTMM010000195">
    <property type="protein sequence ID" value="MFD1313425.1"/>
    <property type="molecule type" value="Genomic_DNA"/>
</dbReference>
<evidence type="ECO:0000256" key="3">
    <source>
        <dbReference type="ARBA" id="ARBA00023163"/>
    </source>
</evidence>
<evidence type="ECO:0000259" key="4">
    <source>
        <dbReference type="PROSITE" id="PS50995"/>
    </source>
</evidence>
<dbReference type="InterPro" id="IPR036390">
    <property type="entry name" value="WH_DNA-bd_sf"/>
</dbReference>
<accession>A0ABW3XVS3</accession>
<dbReference type="RefSeq" id="WP_381235854.1">
    <property type="nucleotide sequence ID" value="NZ_JBHSKH010000025.1"/>
</dbReference>
<keyword evidence="1" id="KW-0805">Transcription regulation</keyword>
<dbReference type="PANTHER" id="PTHR33164:SF105">
    <property type="entry name" value="TRANSCRIPTIONAL REPRESSOR PROTEIN-RELATED"/>
    <property type="match status" value="1"/>
</dbReference>
<protein>
    <submittedName>
        <fullName evidence="5">MarR family winged helix-turn-helix transcriptional regulator</fullName>
    </submittedName>
</protein>
<dbReference type="InterPro" id="IPR000835">
    <property type="entry name" value="HTH_MarR-typ"/>
</dbReference>
<evidence type="ECO:0000313" key="6">
    <source>
        <dbReference type="Proteomes" id="UP001597058"/>
    </source>
</evidence>
<dbReference type="PROSITE" id="PS01117">
    <property type="entry name" value="HTH_MARR_1"/>
    <property type="match status" value="1"/>
</dbReference>
<evidence type="ECO:0000313" key="5">
    <source>
        <dbReference type="EMBL" id="MFD1313425.1"/>
    </source>
</evidence>
<reference evidence="6" key="1">
    <citation type="journal article" date="2019" name="Int. J. Syst. Evol. Microbiol.">
        <title>The Global Catalogue of Microorganisms (GCM) 10K type strain sequencing project: providing services to taxonomists for standard genome sequencing and annotation.</title>
        <authorList>
            <consortium name="The Broad Institute Genomics Platform"/>
            <consortium name="The Broad Institute Genome Sequencing Center for Infectious Disease"/>
            <person name="Wu L."/>
            <person name="Ma J."/>
        </authorList>
    </citation>
    <scope>NUCLEOTIDE SEQUENCE [LARGE SCALE GENOMIC DNA]</scope>
    <source>
        <strain evidence="6">CGMCC 4.7020</strain>
    </source>
</reference>
<comment type="caution">
    <text evidence="5">The sequence shown here is derived from an EMBL/GenBank/DDBJ whole genome shotgun (WGS) entry which is preliminary data.</text>
</comment>
<name>A0ABW3XVS3_9ACTN</name>
<dbReference type="Pfam" id="PF12802">
    <property type="entry name" value="MarR_2"/>
    <property type="match status" value="1"/>
</dbReference>
<keyword evidence="2" id="KW-0238">DNA-binding</keyword>
<feature type="domain" description="HTH marR-type" evidence="4">
    <location>
        <begin position="90"/>
        <end position="225"/>
    </location>
</feature>
<sequence length="233" mass="25103">MYSCRLTPSCRAAASIAARCSGSGKRRFMALVGGMVPMVPSVPRIGPEGSGQQVREVPALRRNFRTDTVPYAGAYARSSARPGLRAKPFDDGTAVVLTAGTDDAGVSGKPTPGLWPRSVCRADHVLRPQLLSVHEGMTITRLADMIAMDRTTMASNLKPLEREGLVTIEPSATDRRARTVTITPDGVARMKAALPLWESAQAEFEKKFGAEDAARMRAFLEAVLDTGFDPWAE</sequence>
<dbReference type="SUPFAM" id="SSF46785">
    <property type="entry name" value="Winged helix' DNA-binding domain"/>
    <property type="match status" value="1"/>
</dbReference>
<dbReference type="PANTHER" id="PTHR33164">
    <property type="entry name" value="TRANSCRIPTIONAL REGULATOR, MARR FAMILY"/>
    <property type="match status" value="1"/>
</dbReference>